<reference evidence="1 2" key="1">
    <citation type="journal article" date="2017" name="Genome Announc.">
        <title>Draft Genome Sequences of Salinivibrio proteolyticus, Salinivibrio sharmensis, Salinivibrio siamensis, Salinivibrio costicola subsp. alcaliphilus, Salinivibrio costicola subsp. vallismortis, and 29 New Isolates Belonging to the Genus Salinivibrio.</title>
        <authorList>
            <person name="Lopez-Hermoso C."/>
            <person name="de la Haba R.R."/>
            <person name="Sanchez-Porro C."/>
            <person name="Bayliss S.C."/>
            <person name="Feil E.J."/>
            <person name="Ventosa A."/>
        </authorList>
    </citation>
    <scope>NUCLEOTIDE SEQUENCE [LARGE SCALE GENOMIC DNA]</scope>
    <source>
        <strain evidence="1 2">AL184</strain>
    </source>
</reference>
<organism evidence="1 2">
    <name type="scientific">Salinivibrio kushneri</name>
    <dbReference type="NCBI Taxonomy" id="1908198"/>
    <lineage>
        <taxon>Bacteria</taxon>
        <taxon>Pseudomonadati</taxon>
        <taxon>Pseudomonadota</taxon>
        <taxon>Gammaproteobacteria</taxon>
        <taxon>Vibrionales</taxon>
        <taxon>Vibrionaceae</taxon>
        <taxon>Salinivibrio</taxon>
    </lineage>
</organism>
<dbReference type="RefSeq" id="WP_162274080.1">
    <property type="nucleotide sequence ID" value="NZ_MUEK01000045.1"/>
</dbReference>
<proteinExistence type="predicted"/>
<keyword evidence="2" id="KW-1185">Reference proteome</keyword>
<feature type="non-terminal residue" evidence="1">
    <location>
        <position position="1"/>
    </location>
</feature>
<dbReference type="AlphaFoldDB" id="A0AB36JTH9"/>
<dbReference type="EMBL" id="MUEK01000045">
    <property type="protein sequence ID" value="OOE37128.1"/>
    <property type="molecule type" value="Genomic_DNA"/>
</dbReference>
<name>A0AB36JTH9_9GAMM</name>
<protein>
    <submittedName>
        <fullName evidence="1">Uncharacterized protein</fullName>
    </submittedName>
</protein>
<evidence type="ECO:0000313" key="1">
    <source>
        <dbReference type="EMBL" id="OOE37128.1"/>
    </source>
</evidence>
<comment type="caution">
    <text evidence="1">The sequence shown here is derived from an EMBL/GenBank/DDBJ whole genome shotgun (WGS) entry which is preliminary data.</text>
</comment>
<sequence>VIEAISFPTIDPKMKAVIAVSQITSFASQFRRNIKLWDDHTEVPINAISFVITGSGAGKDSSVKAARKCFTSGYKVLEGKAMEAAVKEAIAQAKEEGLPNPQDEAIYKPYLKPVPPVDIMPTTGPGLIQHINDIGDVGVGAGIMYSGEFSDELAYNQDMVENIKTLSEIYDTGDKEVKYTKSAEFRSKAIAGQPVSALFVGSPGHILYDEGTKKKFHIAFMSKLARRSWFCYAADKIEEQVFDTLEEFWEYEEEIETRSKHARLAMDTLVKEIAKYHAKHIGKEIAVSKSVERLYKTYKRYNNDLADLLPNQDSTYALIR</sequence>
<feature type="non-terminal residue" evidence="1">
    <location>
        <position position="320"/>
    </location>
</feature>
<gene>
    <name evidence="1" type="ORF">BZG00_15725</name>
</gene>
<dbReference type="Proteomes" id="UP000189021">
    <property type="component" value="Unassembled WGS sequence"/>
</dbReference>
<accession>A0AB36JTH9</accession>
<evidence type="ECO:0000313" key="2">
    <source>
        <dbReference type="Proteomes" id="UP000189021"/>
    </source>
</evidence>